<reference evidence="1 2" key="1">
    <citation type="journal article" date="2019" name="Nat. Med.">
        <title>A library of human gut bacterial isolates paired with longitudinal multiomics data enables mechanistic microbiome research.</title>
        <authorList>
            <person name="Poyet M."/>
            <person name="Groussin M."/>
            <person name="Gibbons S.M."/>
            <person name="Avila-Pacheco J."/>
            <person name="Jiang X."/>
            <person name="Kearney S.M."/>
            <person name="Perrotta A.R."/>
            <person name="Berdy B."/>
            <person name="Zhao S."/>
            <person name="Lieberman T.D."/>
            <person name="Swanson P.K."/>
            <person name="Smith M."/>
            <person name="Roesemann S."/>
            <person name="Alexander J.E."/>
            <person name="Rich S.A."/>
            <person name="Livny J."/>
            <person name="Vlamakis H."/>
            <person name="Clish C."/>
            <person name="Bullock K."/>
            <person name="Deik A."/>
            <person name="Scott J."/>
            <person name="Pierce K.A."/>
            <person name="Xavier R.J."/>
            <person name="Alm E.J."/>
        </authorList>
    </citation>
    <scope>NUCLEOTIDE SEQUENCE [LARGE SCALE GENOMIC DNA]</scope>
    <source>
        <strain evidence="1 2">BIOML-A2</strain>
    </source>
</reference>
<comment type="caution">
    <text evidence="1">The sequence shown here is derived from an EMBL/GenBank/DDBJ whole genome shotgun (WGS) entry which is preliminary data.</text>
</comment>
<gene>
    <name evidence="1" type="ORF">F2Y13_08175</name>
</gene>
<evidence type="ECO:0000313" key="2">
    <source>
        <dbReference type="Proteomes" id="UP000323567"/>
    </source>
</evidence>
<protein>
    <submittedName>
        <fullName evidence="1">Uncharacterized protein</fullName>
    </submittedName>
</protein>
<evidence type="ECO:0000313" key="1">
    <source>
        <dbReference type="EMBL" id="KAA2370040.1"/>
    </source>
</evidence>
<dbReference type="EMBL" id="VVXK01000010">
    <property type="protein sequence ID" value="KAA2370040.1"/>
    <property type="molecule type" value="Genomic_DNA"/>
</dbReference>
<dbReference type="AlphaFoldDB" id="A0A5B3G9A8"/>
<sequence length="735" mass="86704">MKSKIYIVIHSVILTVLICLPREVYSGGSPWYSPSEYYTFRIYDDSKLYDYNEDGERLPKSTTIQNCELWQRLTSTDIPLKDIHSVVYRYSSKEILRITHLIEGSANDTLMRNQFIRWIVLHKDREIAECLSLAKLCEEIRMEQNDPWYYPTTNDRVSIGLKDIAYRAQIYKGNRLRDRYALQVIRALFASSQYDACINYWNEVQGFLPNGLIKQMIRPYIAGAYYRTGAVERAMRIYAECGDIASLIFCAGKQEDKITEIEQLELLYKYDPDSPIFPKILQEQISKTEASIEGYWDKPIWNTLLGLRNFAWKVAREGKATNRAMWYYTAAYLSDQNGDTQTALDLLAKAEKSYGNSYIRESIMILRIYLDAKTCSCNIAYEQRLLEQLRWLDNKIRDNIDDKVRQKTISNGFWGNYSYYYWNDMLRKIVLSAVVPRYIAHGNYIRAIQLANMADNNLLNIINKQEVYYCYDQTWDEDIVSLSEYRKGTKWHNCLDYSNALFALIDTIGVNHVIAYVQRLQQPSSDFDRFINDRSYVDTDFFNELIGTQCLREMRYADALKYFGKIPSSFQYRLNTYKDGYMKYDPFSWHAMSLISNNTDYKYNFAREMYSLEQFINRTKEPNRKAQLQIRYAIGLENSINRCWALTQYYRGEFFWGLGHVTNLDWTKRTSWKRANAKSERLMKESLAMFTDRESAAYTYWLLGNNTKIMSDYPDTNIGEYVRSRCDNLGDYTVR</sequence>
<dbReference type="RefSeq" id="WP_149887335.1">
    <property type="nucleotide sequence ID" value="NZ_CAUCFE010000018.1"/>
</dbReference>
<organism evidence="1 2">
    <name type="scientific">Alistipes shahii</name>
    <dbReference type="NCBI Taxonomy" id="328814"/>
    <lineage>
        <taxon>Bacteria</taxon>
        <taxon>Pseudomonadati</taxon>
        <taxon>Bacteroidota</taxon>
        <taxon>Bacteroidia</taxon>
        <taxon>Bacteroidales</taxon>
        <taxon>Rikenellaceae</taxon>
        <taxon>Alistipes</taxon>
    </lineage>
</organism>
<name>A0A5B3G9A8_9BACT</name>
<proteinExistence type="predicted"/>
<dbReference type="Proteomes" id="UP000323567">
    <property type="component" value="Unassembled WGS sequence"/>
</dbReference>
<accession>A0A5B3G9A8</accession>